<evidence type="ECO:0000256" key="2">
    <source>
        <dbReference type="SAM" id="SignalP"/>
    </source>
</evidence>
<keyword evidence="1 2" id="KW-0732">Signal</keyword>
<organism evidence="3 4">
    <name type="scientific">Candidatus Desulfobia pelagia</name>
    <dbReference type="NCBI Taxonomy" id="2841692"/>
    <lineage>
        <taxon>Bacteria</taxon>
        <taxon>Pseudomonadati</taxon>
        <taxon>Thermodesulfobacteriota</taxon>
        <taxon>Desulfobulbia</taxon>
        <taxon>Desulfobulbales</taxon>
        <taxon>Desulfobulbaceae</taxon>
        <taxon>Candidatus Desulfobia</taxon>
    </lineage>
</organism>
<evidence type="ECO:0000313" key="4">
    <source>
        <dbReference type="Proteomes" id="UP000614424"/>
    </source>
</evidence>
<evidence type="ECO:0000256" key="1">
    <source>
        <dbReference type="ARBA" id="ARBA00022729"/>
    </source>
</evidence>
<accession>A0A8J6NEV5</accession>
<dbReference type="PANTHER" id="PTHR35869">
    <property type="entry name" value="OUTER-MEMBRANE LIPOPROTEIN CARRIER PROTEIN"/>
    <property type="match status" value="1"/>
</dbReference>
<dbReference type="Pfam" id="PF03548">
    <property type="entry name" value="LolA"/>
    <property type="match status" value="1"/>
</dbReference>
<reference evidence="3 4" key="1">
    <citation type="submission" date="2020-08" db="EMBL/GenBank/DDBJ databases">
        <title>Bridging the membrane lipid divide: bacteria of the FCB group superphylum have the potential to synthesize archaeal ether lipids.</title>
        <authorList>
            <person name="Villanueva L."/>
            <person name="Von Meijenfeldt F.A.B."/>
            <person name="Westbye A.B."/>
            <person name="Yadav S."/>
            <person name="Hopmans E.C."/>
            <person name="Dutilh B.E."/>
            <person name="Sinninghe Damste J.S."/>
        </authorList>
    </citation>
    <scope>NUCLEOTIDE SEQUENCE [LARGE SCALE GENOMIC DNA]</scope>
    <source>
        <strain evidence="3">NIOZ-UU47</strain>
    </source>
</reference>
<feature type="chain" id="PRO_5035218137" evidence="2">
    <location>
        <begin position="28"/>
        <end position="224"/>
    </location>
</feature>
<protein>
    <submittedName>
        <fullName evidence="3">Outer membrane lipoprotein carrier protein LolA</fullName>
    </submittedName>
</protein>
<dbReference type="Proteomes" id="UP000614424">
    <property type="component" value="Unassembled WGS sequence"/>
</dbReference>
<dbReference type="PANTHER" id="PTHR35869:SF1">
    <property type="entry name" value="OUTER-MEMBRANE LIPOPROTEIN CARRIER PROTEIN"/>
    <property type="match status" value="1"/>
</dbReference>
<dbReference type="Gene3D" id="2.50.20.10">
    <property type="entry name" value="Lipoprotein localisation LolA/LolB/LppX"/>
    <property type="match status" value="1"/>
</dbReference>
<evidence type="ECO:0000313" key="3">
    <source>
        <dbReference type="EMBL" id="MBC8317358.1"/>
    </source>
</evidence>
<comment type="caution">
    <text evidence="3">The sequence shown here is derived from an EMBL/GenBank/DDBJ whole genome shotgun (WGS) entry which is preliminary data.</text>
</comment>
<gene>
    <name evidence="3" type="ORF">H8E41_05590</name>
</gene>
<feature type="signal peptide" evidence="2">
    <location>
        <begin position="1"/>
        <end position="27"/>
    </location>
</feature>
<dbReference type="SUPFAM" id="SSF89392">
    <property type="entry name" value="Prokaryotic lipoproteins and lipoprotein localization factors"/>
    <property type="match status" value="1"/>
</dbReference>
<name>A0A8J6NEV5_9BACT</name>
<dbReference type="InterPro" id="IPR004564">
    <property type="entry name" value="OM_lipoprot_carrier_LolA-like"/>
</dbReference>
<dbReference type="EMBL" id="JACNJZ010000084">
    <property type="protein sequence ID" value="MBC8317358.1"/>
    <property type="molecule type" value="Genomic_DNA"/>
</dbReference>
<dbReference type="CDD" id="cd16325">
    <property type="entry name" value="LolA"/>
    <property type="match status" value="1"/>
</dbReference>
<sequence length="224" mass="25066">MKFRNGLSFPGIAVVCVTLFSSSICIAGEIAPSVVAIELQKAYERATTFKASFDQSSSLSGMRHRERKGSGTVVIKKPGFMRWDYVTPSPQVLVNDGEKFSLYFAAENQLIITSAREYLKEDLTYAFFTGSGNVLRDFEVKTAPGIMQKKNLHCIQLLPKKQHAQVESLYVWVDKDTFFITQLQMHDHLGTVTDLILSDVVVNADVSDDIFTFEPPADTEIIIQ</sequence>
<keyword evidence="3" id="KW-0449">Lipoprotein</keyword>
<dbReference type="InterPro" id="IPR029046">
    <property type="entry name" value="LolA/LolB/LppX"/>
</dbReference>
<dbReference type="AlphaFoldDB" id="A0A8J6NEV5"/>
<proteinExistence type="predicted"/>